<gene>
    <name evidence="3" type="ORF">N0K08_02775</name>
</gene>
<proteinExistence type="predicted"/>
<dbReference type="RefSeq" id="WP_261498483.1">
    <property type="nucleotide sequence ID" value="NZ_JAODYH010000002.1"/>
</dbReference>
<keyword evidence="4" id="KW-1185">Reference proteome</keyword>
<reference evidence="3 4" key="1">
    <citation type="submission" date="2022-09" db="EMBL/GenBank/DDBJ databases">
        <title>Draft genome of isolate Be4.</title>
        <authorList>
            <person name="Sanchez-Castro I."/>
            <person name="Martinez-Rodriguez P."/>
            <person name="Descostes M."/>
            <person name="Merroun M."/>
        </authorList>
    </citation>
    <scope>NUCLEOTIDE SEQUENCE [LARGE SCALE GENOMIC DNA]</scope>
    <source>
        <strain evidence="3 4">Be4</strain>
    </source>
</reference>
<name>A0ABT2PGN2_9BURK</name>
<feature type="signal peptide" evidence="2">
    <location>
        <begin position="1"/>
        <end position="23"/>
    </location>
</feature>
<comment type="subcellular location">
    <subcellularLocation>
        <location evidence="1">Cell outer membrane</location>
    </subcellularLocation>
</comment>
<comment type="caution">
    <text evidence="3">The sequence shown here is derived from an EMBL/GenBank/DDBJ whole genome shotgun (WGS) entry which is preliminary data.</text>
</comment>
<organism evidence="3 4">
    <name type="scientific">Acidovorax bellezanensis</name>
    <dbReference type="NCBI Taxonomy" id="2976702"/>
    <lineage>
        <taxon>Bacteria</taxon>
        <taxon>Pseudomonadati</taxon>
        <taxon>Pseudomonadota</taxon>
        <taxon>Betaproteobacteria</taxon>
        <taxon>Burkholderiales</taxon>
        <taxon>Comamonadaceae</taxon>
        <taxon>Acidovorax</taxon>
    </lineage>
</organism>
<feature type="chain" id="PRO_5045803345" evidence="2">
    <location>
        <begin position="24"/>
        <end position="233"/>
    </location>
</feature>
<accession>A0ABT2PGN2</accession>
<evidence type="ECO:0000313" key="3">
    <source>
        <dbReference type="EMBL" id="MCT9809549.1"/>
    </source>
</evidence>
<protein>
    <submittedName>
        <fullName evidence="3">Outer membrane beta-barrel protein</fullName>
    </submittedName>
</protein>
<dbReference type="Proteomes" id="UP001525968">
    <property type="component" value="Unassembled WGS sequence"/>
</dbReference>
<sequence>MQILTRSLVACSALLLASPGAFAQKAGDTILGLGVAVIAPRESLGPVTSTGPAAPAFNAATAGATASIDPVATVSLSVLHMFTDHVAAELTLGVPPRLDVDVQLRSGNHPRAVSVKELTPALVAKYLFYTPGDTVRPYLGLGVTHASFRDVKINPSDPLVGRLAGTSVSLSSSWAPVYNAGLIYNINERLSINASVSYIPLKTNATFVGTGTTSTTRLKLNPVDYVVRLGYKF</sequence>
<dbReference type="EMBL" id="JAODYH010000002">
    <property type="protein sequence ID" value="MCT9809549.1"/>
    <property type="molecule type" value="Genomic_DNA"/>
</dbReference>
<dbReference type="PANTHER" id="PTHR36920:SF1">
    <property type="entry name" value="OUTER MEMBRANE PROTEIN W"/>
    <property type="match status" value="1"/>
</dbReference>
<evidence type="ECO:0000313" key="4">
    <source>
        <dbReference type="Proteomes" id="UP001525968"/>
    </source>
</evidence>
<evidence type="ECO:0000256" key="1">
    <source>
        <dbReference type="ARBA" id="ARBA00004442"/>
    </source>
</evidence>
<dbReference type="InterPro" id="IPR011250">
    <property type="entry name" value="OMP/PagP_B-barrel"/>
</dbReference>
<dbReference type="InterPro" id="IPR005618">
    <property type="entry name" value="OMPW"/>
</dbReference>
<evidence type="ECO:0000256" key="2">
    <source>
        <dbReference type="SAM" id="SignalP"/>
    </source>
</evidence>
<dbReference type="SUPFAM" id="SSF56925">
    <property type="entry name" value="OMPA-like"/>
    <property type="match status" value="1"/>
</dbReference>
<dbReference type="PANTHER" id="PTHR36920">
    <property type="match status" value="1"/>
</dbReference>
<keyword evidence="2" id="KW-0732">Signal</keyword>
<dbReference type="Gene3D" id="2.40.160.20">
    <property type="match status" value="1"/>
</dbReference>
<dbReference type="Pfam" id="PF03922">
    <property type="entry name" value="OmpW"/>
    <property type="match status" value="1"/>
</dbReference>